<evidence type="ECO:0000313" key="3">
    <source>
        <dbReference type="Proteomes" id="UP001432046"/>
    </source>
</evidence>
<reference evidence="1" key="1">
    <citation type="submission" date="2020-06" db="EMBL/GenBank/DDBJ databases">
        <title>Whole Genome Sequence of Bradyrhizobium sp. Strain 1S1.</title>
        <authorList>
            <person name="Bromfield E.S.P."/>
            <person name="Cloutier S."/>
        </authorList>
    </citation>
    <scope>NUCLEOTIDE SEQUENCE [LARGE SCALE GENOMIC DNA]</scope>
    <source>
        <strain evidence="1">1S1</strain>
    </source>
</reference>
<evidence type="ECO:0000313" key="1">
    <source>
        <dbReference type="EMBL" id="NVI47508.1"/>
    </source>
</evidence>
<dbReference type="EMBL" id="CP147711">
    <property type="protein sequence ID" value="WXC82629.1"/>
    <property type="molecule type" value="Genomic_DNA"/>
</dbReference>
<name>A0A973W4P5_9BRAD</name>
<dbReference type="AlphaFoldDB" id="A0A973W4P5"/>
<accession>A0A973W4P5</accession>
<dbReference type="RefSeq" id="WP_166208061.1">
    <property type="nucleotide sequence ID" value="NZ_CP088285.1"/>
</dbReference>
<proteinExistence type="predicted"/>
<organism evidence="1">
    <name type="scientific">Bradyrhizobium septentrionale</name>
    <dbReference type="NCBI Taxonomy" id="1404411"/>
    <lineage>
        <taxon>Bacteria</taxon>
        <taxon>Pseudomonadati</taxon>
        <taxon>Pseudomonadota</taxon>
        <taxon>Alphaproteobacteria</taxon>
        <taxon>Hyphomicrobiales</taxon>
        <taxon>Nitrobacteraceae</taxon>
        <taxon>Bradyrhizobium</taxon>
    </lineage>
</organism>
<dbReference type="Proteomes" id="UP001432046">
    <property type="component" value="Chromosome"/>
</dbReference>
<keyword evidence="3" id="KW-1185">Reference proteome</keyword>
<gene>
    <name evidence="1" type="ORF">HAP48_032020</name>
    <name evidence="2" type="ORF">WDK88_14125</name>
</gene>
<reference evidence="2" key="3">
    <citation type="submission" date="2024-03" db="EMBL/GenBank/DDBJ databases">
        <authorList>
            <person name="Bromfield E.S.P."/>
            <person name="Cloutier S."/>
        </authorList>
    </citation>
    <scope>NUCLEOTIDE SEQUENCE</scope>
    <source>
        <strain evidence="2">5S5</strain>
    </source>
</reference>
<dbReference type="EMBL" id="JAAOLE020000001">
    <property type="protein sequence ID" value="NVI47508.1"/>
    <property type="molecule type" value="Genomic_DNA"/>
</dbReference>
<sequence>MPALLCQFSGPQPSSPNLCCFSARREWMHRAGRSILDGHFIDRRALRLDIDARYPAMFKVTAMRHDDRSLMCDMRSRMQHRCVSAATGVCC</sequence>
<protein>
    <submittedName>
        <fullName evidence="1">Uncharacterized protein</fullName>
    </submittedName>
</protein>
<reference evidence="2" key="2">
    <citation type="journal article" date="2021" name="Int. J. Syst. Evol. Microbiol.">
        <title>Bradyrhizobium septentrionale sp. nov. (sv. septentrionale) and Bradyrhizobium quebecense sp. nov. (sv. septentrionale) associated with legumes native to Canada possess rearranged symbiosis genes and numerous insertion sequences.</title>
        <authorList>
            <person name="Bromfield E.S.P."/>
            <person name="Cloutier S."/>
        </authorList>
    </citation>
    <scope>NUCLEOTIDE SEQUENCE</scope>
    <source>
        <strain evidence="2">5S5</strain>
    </source>
</reference>
<evidence type="ECO:0000313" key="2">
    <source>
        <dbReference type="EMBL" id="WXC82629.1"/>
    </source>
</evidence>